<dbReference type="GO" id="GO:0015074">
    <property type="term" value="P:DNA integration"/>
    <property type="evidence" value="ECO:0007669"/>
    <property type="project" value="InterPro"/>
</dbReference>
<dbReference type="EC" id="3.1.26.4" evidence="2"/>
<keyword evidence="11" id="KW-0233">DNA recombination</keyword>
<dbReference type="InterPro" id="IPR021109">
    <property type="entry name" value="Peptidase_aspartic_dom_sf"/>
</dbReference>
<dbReference type="InterPro" id="IPR018061">
    <property type="entry name" value="Retropepsins"/>
</dbReference>
<dbReference type="InterPro" id="IPR036397">
    <property type="entry name" value="RNaseH_sf"/>
</dbReference>
<dbReference type="GO" id="GO:0003723">
    <property type="term" value="F:RNA binding"/>
    <property type="evidence" value="ECO:0007669"/>
    <property type="project" value="UniProtKB-KW"/>
</dbReference>
<evidence type="ECO:0000256" key="7">
    <source>
        <dbReference type="ARBA" id="ARBA00022759"/>
    </source>
</evidence>
<dbReference type="InterPro" id="IPR001584">
    <property type="entry name" value="Integrase_cat-core"/>
</dbReference>
<keyword evidence="8" id="KW-0378">Hydrolase</keyword>
<dbReference type="CDD" id="cd09273">
    <property type="entry name" value="RNase_HI_RT_Bel"/>
    <property type="match status" value="1"/>
</dbReference>
<protein>
    <recommendedName>
        <fullName evidence="3">Gag-Pol polyprotein</fullName>
        <ecNumber evidence="2">3.1.26.4</ecNumber>
    </recommendedName>
</protein>
<dbReference type="GO" id="GO:0003964">
    <property type="term" value="F:RNA-directed DNA polymerase activity"/>
    <property type="evidence" value="ECO:0007669"/>
    <property type="project" value="UniProtKB-KW"/>
</dbReference>
<evidence type="ECO:0000256" key="6">
    <source>
        <dbReference type="ARBA" id="ARBA00022722"/>
    </source>
</evidence>
<dbReference type="Pfam" id="PF17921">
    <property type="entry name" value="Integrase_H2C2"/>
    <property type="match status" value="1"/>
</dbReference>
<keyword evidence="18" id="KW-1185">Reference proteome</keyword>
<dbReference type="InterPro" id="IPR043128">
    <property type="entry name" value="Rev_trsase/Diguanyl_cyclase"/>
</dbReference>
<dbReference type="GeneTree" id="ENSGT00940000160750"/>
<dbReference type="GO" id="GO:0004190">
    <property type="term" value="F:aspartic-type endopeptidase activity"/>
    <property type="evidence" value="ECO:0007669"/>
    <property type="project" value="InterPro"/>
</dbReference>
<dbReference type="PROSITE" id="PS50878">
    <property type="entry name" value="RT_POL"/>
    <property type="match status" value="1"/>
</dbReference>
<dbReference type="FunFam" id="3.30.70.270:FF:000020">
    <property type="entry name" value="Transposon Tf2-6 polyprotein-like Protein"/>
    <property type="match status" value="1"/>
</dbReference>
<feature type="domain" description="Integrase catalytic" evidence="16">
    <location>
        <begin position="859"/>
        <end position="1016"/>
    </location>
</feature>
<evidence type="ECO:0000256" key="5">
    <source>
        <dbReference type="ARBA" id="ARBA00022695"/>
    </source>
</evidence>
<comment type="similarity">
    <text evidence="1">Belongs to the beta type-B retroviral polymerase family. HERV class-II K(HML-2) pol subfamily.</text>
</comment>
<dbReference type="InterPro" id="IPR012337">
    <property type="entry name" value="RNaseH-like_sf"/>
</dbReference>
<dbReference type="GO" id="GO:0006508">
    <property type="term" value="P:proteolysis"/>
    <property type="evidence" value="ECO:0007669"/>
    <property type="project" value="InterPro"/>
</dbReference>
<dbReference type="PROSITE" id="PS50994">
    <property type="entry name" value="INTEGRASE"/>
    <property type="match status" value="1"/>
</dbReference>
<evidence type="ECO:0000256" key="12">
    <source>
        <dbReference type="SAM" id="MobiDB-lite"/>
    </source>
</evidence>
<dbReference type="InterPro" id="IPR040643">
    <property type="entry name" value="MLVIN_C"/>
</dbReference>
<proteinExistence type="inferred from homology"/>
<dbReference type="SUPFAM" id="SSF53098">
    <property type="entry name" value="Ribonuclease H-like"/>
    <property type="match status" value="2"/>
</dbReference>
<dbReference type="InterPro" id="IPR041588">
    <property type="entry name" value="Integrase_H2C2"/>
</dbReference>
<dbReference type="Ensembl" id="ENSTMTT00000018484.1">
    <property type="protein sequence ID" value="ENSTMTP00000017848.1"/>
    <property type="gene ID" value="ENSTMTG00000013144.1"/>
</dbReference>
<dbReference type="InterPro" id="IPR051320">
    <property type="entry name" value="Viral_Replic_Matur_Polypro"/>
</dbReference>
<sequence>MVQGIEGQTTALEKTLPLLVKIGDRQISHQFVCSPSCPIALLGRDILTKLQAEISFDKGTMEVRLPKQQSSNYQMALISAGNHSPECQERSEENQLSGVNREVWAEEGGVARAQNASPVHISLKEGSSPVRIRQYPLKLTTRIGLKPLIQKFLQCGWLREGTSPYNTPIMGVPKPNGQYRLVQDLRQINKLIEAPYPVVPNPHTILGQVPKNHSWFSVIDLKDAFFSIPLDLESQRLFAFEWEDPDTHYKAQYLWTVVPQGLTCAPEIFGSKLKRDLAPFLANHPSCNIVQYCDDLLLSTETEAACKEQTIELLNYLGAQGYKVSKEKAQLVRQQVTFLGYHLCQGSRSLGKERIQVILDSPQPRSPRELRAFLGLTGFCRLWIPDYGGRAKPLYESLTKEGLLHWTWTKKMEKAFRELKEALVQPPALALPDPRKPFTLYVHERGGVAAGVLCQRSGPTWRPIGYYSKVLDPVAKGWPACLRAVAATALLVQEAEKLTLGGDTEVVVPHGVPQILGTGAGEKHLNPSRHTRYEVGLLLAPNLTFRTVSSLNPATLLPDPRVSHETGPTHDCIEVLQQETKPRPDLSDLPWPNPEIEGYVDGSSYVIDGKRFTGAAVVIKDKGIYRFKLSPNLSAQAAELVALIEALRLGTGKTINLYTDSRYAYMVVHAHGTLWKERGFITASGQRIAHGSLIKTLLEALMLPLRVAVIHVRAHGRAPEAEQRRYNQLADQAAKEAGREGATWLLLVQDTEAKSPPPQYTAEEVCHAQAAGAQQVPSGWWKLPGGETFVPRPVLQEILRHLHKEGHMGSGAMVDLATRSLKGLGMHMEAQRIVSNCPVCQRTNQKGCGPPAPMGGRPWATYPFQRWQVDFAEMPPCRGYKYLLVFVDQLTGWVECYPTRHCQARAVTKALLHDILPRFHLPETIESDQGSHFTSQVVQQVSQALGIQWKLHTPWRPQSSGQVERMNRTLKDTLTKICTESGLKWLDALPLALTRIRRAPRKGLKLSPFELVFGFPPRILIPGFREDVTWEVGNDLLWKQVSGLQSVLLQLHRYAAPFQALPLDQTVHPFRIGDQVLVKKWKRDPLTPRWDGPHTVSLISQAAVKILGSDKWTHHTRVKRFLNPDQGTNSTEEDTSPLPAPAPEARGGTGEDTVWEYQGLDGLK</sequence>
<evidence type="ECO:0000256" key="3">
    <source>
        <dbReference type="ARBA" id="ARBA00018735"/>
    </source>
</evidence>
<dbReference type="Gene3D" id="2.40.70.10">
    <property type="entry name" value="Acid Proteases"/>
    <property type="match status" value="1"/>
</dbReference>
<dbReference type="Pfam" id="PF00077">
    <property type="entry name" value="RVP"/>
    <property type="match status" value="1"/>
</dbReference>
<dbReference type="AlphaFoldDB" id="A0A674JB69"/>
<evidence type="ECO:0000256" key="10">
    <source>
        <dbReference type="ARBA" id="ARBA00022918"/>
    </source>
</evidence>
<evidence type="ECO:0000256" key="9">
    <source>
        <dbReference type="ARBA" id="ARBA00022884"/>
    </source>
</evidence>
<dbReference type="Pfam" id="PF00665">
    <property type="entry name" value="rve"/>
    <property type="match status" value="1"/>
</dbReference>
<name>A0A674JB69_9SAUR</name>
<keyword evidence="9" id="KW-0694">RNA-binding</keyword>
<dbReference type="Gene3D" id="1.10.340.70">
    <property type="match status" value="1"/>
</dbReference>
<evidence type="ECO:0000259" key="16">
    <source>
        <dbReference type="PROSITE" id="PS50994"/>
    </source>
</evidence>
<dbReference type="Gene3D" id="3.10.20.370">
    <property type="match status" value="1"/>
</dbReference>
<dbReference type="Pfam" id="PF00078">
    <property type="entry name" value="RVT_1"/>
    <property type="match status" value="1"/>
</dbReference>
<evidence type="ECO:0000256" key="8">
    <source>
        <dbReference type="ARBA" id="ARBA00022801"/>
    </source>
</evidence>
<dbReference type="InterPro" id="IPR001995">
    <property type="entry name" value="Peptidase_A2_cat"/>
</dbReference>
<dbReference type="InterPro" id="IPR002156">
    <property type="entry name" value="RNaseH_domain"/>
</dbReference>
<dbReference type="Proteomes" id="UP000472274">
    <property type="component" value="Unplaced"/>
</dbReference>
<dbReference type="InterPro" id="IPR000477">
    <property type="entry name" value="RT_dom"/>
</dbReference>
<keyword evidence="10" id="KW-0695">RNA-directed DNA polymerase</keyword>
<organism evidence="17 18">
    <name type="scientific">Terrapene triunguis</name>
    <name type="common">Three-toed box turtle</name>
    <dbReference type="NCBI Taxonomy" id="2587831"/>
    <lineage>
        <taxon>Eukaryota</taxon>
        <taxon>Metazoa</taxon>
        <taxon>Chordata</taxon>
        <taxon>Craniata</taxon>
        <taxon>Vertebrata</taxon>
        <taxon>Euteleostomi</taxon>
        <taxon>Archelosauria</taxon>
        <taxon>Testudinata</taxon>
        <taxon>Testudines</taxon>
        <taxon>Cryptodira</taxon>
        <taxon>Durocryptodira</taxon>
        <taxon>Testudinoidea</taxon>
        <taxon>Emydidae</taxon>
        <taxon>Terrapene</taxon>
    </lineage>
</organism>
<dbReference type="SUPFAM" id="SSF56672">
    <property type="entry name" value="DNA/RNA polymerases"/>
    <property type="match status" value="1"/>
</dbReference>
<evidence type="ECO:0000313" key="17">
    <source>
        <dbReference type="Ensembl" id="ENSTMTP00000017848.1"/>
    </source>
</evidence>
<evidence type="ECO:0000259" key="15">
    <source>
        <dbReference type="PROSITE" id="PS50879"/>
    </source>
</evidence>
<dbReference type="Pfam" id="PF18697">
    <property type="entry name" value="MLVIN_C"/>
    <property type="match status" value="1"/>
</dbReference>
<accession>A0A674JB69</accession>
<dbReference type="InParanoid" id="A0A674JB69"/>
<evidence type="ECO:0000313" key="18">
    <source>
        <dbReference type="Proteomes" id="UP000472274"/>
    </source>
</evidence>
<keyword evidence="6" id="KW-0540">Nuclease</keyword>
<dbReference type="Pfam" id="PF17919">
    <property type="entry name" value="RT_RNaseH_2"/>
    <property type="match status" value="1"/>
</dbReference>
<evidence type="ECO:0000256" key="2">
    <source>
        <dbReference type="ARBA" id="ARBA00012180"/>
    </source>
</evidence>
<dbReference type="GO" id="GO:0004523">
    <property type="term" value="F:RNA-DNA hybrid ribonuclease activity"/>
    <property type="evidence" value="ECO:0007669"/>
    <property type="project" value="UniProtKB-EC"/>
</dbReference>
<evidence type="ECO:0000259" key="14">
    <source>
        <dbReference type="PROSITE" id="PS50878"/>
    </source>
</evidence>
<dbReference type="Gene3D" id="3.30.420.10">
    <property type="entry name" value="Ribonuclease H-like superfamily/Ribonuclease H"/>
    <property type="match status" value="2"/>
</dbReference>
<keyword evidence="7" id="KW-0255">Endonuclease</keyword>
<reference evidence="17" key="2">
    <citation type="submission" date="2025-09" db="UniProtKB">
        <authorList>
            <consortium name="Ensembl"/>
        </authorList>
    </citation>
    <scope>IDENTIFICATION</scope>
</reference>
<dbReference type="PANTHER" id="PTHR33064">
    <property type="entry name" value="POL PROTEIN"/>
    <property type="match status" value="1"/>
</dbReference>
<feature type="domain" description="RNase H type-1" evidence="15">
    <location>
        <begin position="592"/>
        <end position="739"/>
    </location>
</feature>
<feature type="domain" description="Peptidase A2" evidence="13">
    <location>
        <begin position="1"/>
        <end position="46"/>
    </location>
</feature>
<dbReference type="PROSITE" id="PS50879">
    <property type="entry name" value="RNASE_H_1"/>
    <property type="match status" value="1"/>
</dbReference>
<dbReference type="Gene3D" id="2.30.30.850">
    <property type="match status" value="1"/>
</dbReference>
<dbReference type="Pfam" id="PF00075">
    <property type="entry name" value="RNase_H"/>
    <property type="match status" value="1"/>
</dbReference>
<dbReference type="GO" id="GO:0006310">
    <property type="term" value="P:DNA recombination"/>
    <property type="evidence" value="ECO:0007669"/>
    <property type="project" value="UniProtKB-KW"/>
</dbReference>
<dbReference type="SUPFAM" id="SSF50630">
    <property type="entry name" value="Acid proteases"/>
    <property type="match status" value="1"/>
</dbReference>
<evidence type="ECO:0000259" key="13">
    <source>
        <dbReference type="PROSITE" id="PS50175"/>
    </source>
</evidence>
<evidence type="ECO:0000256" key="11">
    <source>
        <dbReference type="ARBA" id="ARBA00023172"/>
    </source>
</evidence>
<dbReference type="PROSITE" id="PS50175">
    <property type="entry name" value="ASP_PROT_RETROV"/>
    <property type="match status" value="1"/>
</dbReference>
<reference evidence="17" key="1">
    <citation type="submission" date="2025-08" db="UniProtKB">
        <authorList>
            <consortium name="Ensembl"/>
        </authorList>
    </citation>
    <scope>IDENTIFICATION</scope>
</reference>
<keyword evidence="4" id="KW-0808">Transferase</keyword>
<evidence type="ECO:0000256" key="1">
    <source>
        <dbReference type="ARBA" id="ARBA00010879"/>
    </source>
</evidence>
<dbReference type="Gene3D" id="3.30.70.270">
    <property type="match status" value="2"/>
</dbReference>
<feature type="domain" description="Reverse transcriptase" evidence="14">
    <location>
        <begin position="153"/>
        <end position="343"/>
    </location>
</feature>
<evidence type="ECO:0000256" key="4">
    <source>
        <dbReference type="ARBA" id="ARBA00022679"/>
    </source>
</evidence>
<keyword evidence="5" id="KW-0548">Nucleotidyltransferase</keyword>
<feature type="region of interest" description="Disordered" evidence="12">
    <location>
        <begin position="1122"/>
        <end position="1152"/>
    </location>
</feature>
<dbReference type="Gene3D" id="3.10.10.10">
    <property type="entry name" value="HIV Type 1 Reverse Transcriptase, subunit A, domain 1"/>
    <property type="match status" value="1"/>
</dbReference>
<dbReference type="InterPro" id="IPR043502">
    <property type="entry name" value="DNA/RNA_pol_sf"/>
</dbReference>
<dbReference type="PANTHER" id="PTHR33064:SF37">
    <property type="entry name" value="RIBONUCLEASE H"/>
    <property type="match status" value="1"/>
</dbReference>
<dbReference type="InterPro" id="IPR041577">
    <property type="entry name" value="RT_RNaseH_2"/>
</dbReference>